<reference evidence="2 3" key="1">
    <citation type="submission" date="2023-11" db="EMBL/GenBank/DDBJ databases">
        <title>Actinomadura monticuli sp. nov., isolated from volcanic ash.</title>
        <authorList>
            <person name="Lee S.D."/>
            <person name="Yang H."/>
            <person name="Kim I.S."/>
        </authorList>
    </citation>
    <scope>NUCLEOTIDE SEQUENCE [LARGE SCALE GENOMIC DNA]</scope>
    <source>
        <strain evidence="2 3">DLS-62</strain>
    </source>
</reference>
<dbReference type="PANTHER" id="PTHR42912">
    <property type="entry name" value="METHYLTRANSFERASE"/>
    <property type="match status" value="1"/>
</dbReference>
<evidence type="ECO:0000313" key="3">
    <source>
        <dbReference type="Proteomes" id="UP001569963"/>
    </source>
</evidence>
<organism evidence="2 3">
    <name type="scientific">Actinomadura monticuli</name>
    <dbReference type="NCBI Taxonomy" id="3097367"/>
    <lineage>
        <taxon>Bacteria</taxon>
        <taxon>Bacillati</taxon>
        <taxon>Actinomycetota</taxon>
        <taxon>Actinomycetes</taxon>
        <taxon>Streptosporangiales</taxon>
        <taxon>Thermomonosporaceae</taxon>
        <taxon>Actinomadura</taxon>
    </lineage>
</organism>
<keyword evidence="2" id="KW-0489">Methyltransferase</keyword>
<name>A0ABV4QFM2_9ACTN</name>
<accession>A0ABV4QFM2</accession>
<keyword evidence="2" id="KW-0808">Transferase</keyword>
<dbReference type="Gene3D" id="3.40.50.150">
    <property type="entry name" value="Vaccinia Virus protein VP39"/>
    <property type="match status" value="1"/>
</dbReference>
<comment type="caution">
    <text evidence="2">The sequence shown here is derived from an EMBL/GenBank/DDBJ whole genome shotgun (WGS) entry which is preliminary data.</text>
</comment>
<dbReference type="RefSeq" id="WP_371951628.1">
    <property type="nucleotide sequence ID" value="NZ_JAXCEI010000009.1"/>
</dbReference>
<evidence type="ECO:0000259" key="1">
    <source>
        <dbReference type="Pfam" id="PF08241"/>
    </source>
</evidence>
<dbReference type="Pfam" id="PF08241">
    <property type="entry name" value="Methyltransf_11"/>
    <property type="match status" value="1"/>
</dbReference>
<dbReference type="Proteomes" id="UP001569963">
    <property type="component" value="Unassembled WGS sequence"/>
</dbReference>
<protein>
    <submittedName>
        <fullName evidence="2">Methyltransferase domain-containing protein</fullName>
    </submittedName>
</protein>
<gene>
    <name evidence="2" type="ORF">SM611_21290</name>
</gene>
<evidence type="ECO:0000313" key="2">
    <source>
        <dbReference type="EMBL" id="MFA1541470.1"/>
    </source>
</evidence>
<dbReference type="InterPro" id="IPR029063">
    <property type="entry name" value="SAM-dependent_MTases_sf"/>
</dbReference>
<dbReference type="SUPFAM" id="SSF53335">
    <property type="entry name" value="S-adenosyl-L-methionine-dependent methyltransferases"/>
    <property type="match status" value="1"/>
</dbReference>
<proteinExistence type="predicted"/>
<dbReference type="GO" id="GO:0032259">
    <property type="term" value="P:methylation"/>
    <property type="evidence" value="ECO:0007669"/>
    <property type="project" value="UniProtKB-KW"/>
</dbReference>
<dbReference type="GO" id="GO:0008168">
    <property type="term" value="F:methyltransferase activity"/>
    <property type="evidence" value="ECO:0007669"/>
    <property type="project" value="UniProtKB-KW"/>
</dbReference>
<dbReference type="InterPro" id="IPR050508">
    <property type="entry name" value="Methyltransf_Superfamily"/>
</dbReference>
<feature type="domain" description="Methyltransferase type 11" evidence="1">
    <location>
        <begin position="42"/>
        <end position="136"/>
    </location>
</feature>
<dbReference type="EMBL" id="JAXCEI010000009">
    <property type="protein sequence ID" value="MFA1541470.1"/>
    <property type="molecule type" value="Genomic_DNA"/>
</dbReference>
<dbReference type="InterPro" id="IPR013216">
    <property type="entry name" value="Methyltransf_11"/>
</dbReference>
<sequence length="265" mass="28583">MERGGDVWAVGHAYEAYVGRWSRPVAEAFLPWLDVPAGRRWLDVGCGTGALTAAVLAMAAPGRIVGVDTSAGFLARARERTGDARAAFLRGDARVLPVAGRRFDAVVSGLALNFVPEPRRALAEFVRVTEPGGAVAAYVWDYAGGMAMLRHFWDAATELDPAAAALDEGRRFPMCGPEPLSRLWTDAGLGEVRVHAIDVPTLFADFDDYWSPFLGGQGPAPGYVATLTREQRRDLRDLLRERLPANPDASVPLTARAWAVRGTVA</sequence>
<keyword evidence="3" id="KW-1185">Reference proteome</keyword>
<dbReference type="CDD" id="cd02440">
    <property type="entry name" value="AdoMet_MTases"/>
    <property type="match status" value="1"/>
</dbReference>
<dbReference type="PANTHER" id="PTHR42912:SF80">
    <property type="entry name" value="METHYLTRANSFERASE DOMAIN-CONTAINING PROTEIN"/>
    <property type="match status" value="1"/>
</dbReference>